<dbReference type="SMART" id="SM00320">
    <property type="entry name" value="WD40"/>
    <property type="match status" value="1"/>
</dbReference>
<name>J0D3C6_AURST</name>
<reference evidence="3" key="1">
    <citation type="journal article" date="2012" name="Science">
        <title>The Paleozoic origin of enzymatic lignin decomposition reconstructed from 31 fungal genomes.</title>
        <authorList>
            <person name="Floudas D."/>
            <person name="Binder M."/>
            <person name="Riley R."/>
            <person name="Barry K."/>
            <person name="Blanchette R.A."/>
            <person name="Henrissat B."/>
            <person name="Martinez A.T."/>
            <person name="Otillar R."/>
            <person name="Spatafora J.W."/>
            <person name="Yadav J.S."/>
            <person name="Aerts A."/>
            <person name="Benoit I."/>
            <person name="Boyd A."/>
            <person name="Carlson A."/>
            <person name="Copeland A."/>
            <person name="Coutinho P.M."/>
            <person name="de Vries R.P."/>
            <person name="Ferreira P."/>
            <person name="Findley K."/>
            <person name="Foster B."/>
            <person name="Gaskell J."/>
            <person name="Glotzer D."/>
            <person name="Gorecki P."/>
            <person name="Heitman J."/>
            <person name="Hesse C."/>
            <person name="Hori C."/>
            <person name="Igarashi K."/>
            <person name="Jurgens J.A."/>
            <person name="Kallen N."/>
            <person name="Kersten P."/>
            <person name="Kohler A."/>
            <person name="Kuees U."/>
            <person name="Kumar T.K.A."/>
            <person name="Kuo A."/>
            <person name="LaButti K."/>
            <person name="Larrondo L.F."/>
            <person name="Lindquist E."/>
            <person name="Ling A."/>
            <person name="Lombard V."/>
            <person name="Lucas S."/>
            <person name="Lundell T."/>
            <person name="Martin R."/>
            <person name="McLaughlin D.J."/>
            <person name="Morgenstern I."/>
            <person name="Morin E."/>
            <person name="Murat C."/>
            <person name="Nagy L.G."/>
            <person name="Nolan M."/>
            <person name="Ohm R.A."/>
            <person name="Patyshakuliyeva A."/>
            <person name="Rokas A."/>
            <person name="Ruiz-Duenas F.J."/>
            <person name="Sabat G."/>
            <person name="Salamov A."/>
            <person name="Samejima M."/>
            <person name="Schmutz J."/>
            <person name="Slot J.C."/>
            <person name="St John F."/>
            <person name="Stenlid J."/>
            <person name="Sun H."/>
            <person name="Sun S."/>
            <person name="Syed K."/>
            <person name="Tsang A."/>
            <person name="Wiebenga A."/>
            <person name="Young D."/>
            <person name="Pisabarro A."/>
            <person name="Eastwood D.C."/>
            <person name="Martin F."/>
            <person name="Cullen D."/>
            <person name="Grigoriev I.V."/>
            <person name="Hibbett D.S."/>
        </authorList>
    </citation>
    <scope>NUCLEOTIDE SEQUENCE [LARGE SCALE GENOMIC DNA]</scope>
    <source>
        <strain evidence="3">TFB10046</strain>
    </source>
</reference>
<dbReference type="Proteomes" id="UP000006514">
    <property type="component" value="Unassembled WGS sequence"/>
</dbReference>
<dbReference type="SUPFAM" id="SSF50978">
    <property type="entry name" value="WD40 repeat-like"/>
    <property type="match status" value="1"/>
</dbReference>
<dbReference type="InterPro" id="IPR001680">
    <property type="entry name" value="WD40_rpt"/>
</dbReference>
<dbReference type="InterPro" id="IPR036322">
    <property type="entry name" value="WD40_repeat_dom_sf"/>
</dbReference>
<sequence length="101" mass="11055">MPLPEPRLLHAAQLDNFHDGHINALAFSKNAAMLVTCGDDGYLCVFDLRTIKAICAIQLDSRVKALCIEWMADNCSFCVGLSNGRVCRFMIGKSGKVVVQP</sequence>
<dbReference type="AlphaFoldDB" id="J0D3C6"/>
<dbReference type="PROSITE" id="PS50082">
    <property type="entry name" value="WD_REPEATS_2"/>
    <property type="match status" value="1"/>
</dbReference>
<protein>
    <submittedName>
        <fullName evidence="2">Uncharacterized protein</fullName>
    </submittedName>
</protein>
<organism evidence="2 3">
    <name type="scientific">Auricularia subglabra (strain TFB-10046 / SS5)</name>
    <name type="common">White-rot fungus</name>
    <name type="synonym">Auricularia delicata (strain TFB10046)</name>
    <dbReference type="NCBI Taxonomy" id="717982"/>
    <lineage>
        <taxon>Eukaryota</taxon>
        <taxon>Fungi</taxon>
        <taxon>Dikarya</taxon>
        <taxon>Basidiomycota</taxon>
        <taxon>Agaricomycotina</taxon>
        <taxon>Agaricomycetes</taxon>
        <taxon>Auriculariales</taxon>
        <taxon>Auriculariaceae</taxon>
        <taxon>Auricularia</taxon>
    </lineage>
</organism>
<evidence type="ECO:0000313" key="2">
    <source>
        <dbReference type="EMBL" id="EJD33182.1"/>
    </source>
</evidence>
<evidence type="ECO:0000256" key="1">
    <source>
        <dbReference type="PROSITE-ProRule" id="PRU00221"/>
    </source>
</evidence>
<dbReference type="EMBL" id="JH688384">
    <property type="protein sequence ID" value="EJD33182.1"/>
    <property type="molecule type" value="Genomic_DNA"/>
</dbReference>
<proteinExistence type="predicted"/>
<feature type="repeat" description="WD" evidence="1">
    <location>
        <begin position="15"/>
        <end position="56"/>
    </location>
</feature>
<dbReference type="Gene3D" id="2.130.10.10">
    <property type="entry name" value="YVTN repeat-like/Quinoprotein amine dehydrogenase"/>
    <property type="match status" value="1"/>
</dbReference>
<dbReference type="InterPro" id="IPR015943">
    <property type="entry name" value="WD40/YVTN_repeat-like_dom_sf"/>
</dbReference>
<dbReference type="KEGG" id="adl:AURDEDRAFT_177735"/>
<dbReference type="OrthoDB" id="1932312at2759"/>
<gene>
    <name evidence="2" type="ORF">AURDEDRAFT_177735</name>
</gene>
<keyword evidence="3" id="KW-1185">Reference proteome</keyword>
<accession>J0D3C6</accession>
<evidence type="ECO:0000313" key="3">
    <source>
        <dbReference type="Proteomes" id="UP000006514"/>
    </source>
</evidence>
<dbReference type="Pfam" id="PF00400">
    <property type="entry name" value="WD40"/>
    <property type="match status" value="1"/>
</dbReference>
<keyword evidence="1" id="KW-0853">WD repeat</keyword>
<dbReference type="InParanoid" id="J0D3C6"/>